<comment type="similarity">
    <text evidence="3">Belongs to the glycosyltransferase 9 family.</text>
</comment>
<dbReference type="RefSeq" id="WP_149054269.1">
    <property type="nucleotide sequence ID" value="NZ_CP043420.1"/>
</dbReference>
<dbReference type="EC" id="2.4.99.24" evidence="4"/>
<gene>
    <name evidence="6" type="primary">waaF</name>
    <name evidence="6" type="ORF">FY550_00145</name>
</gene>
<keyword evidence="7" id="KW-1185">Reference proteome</keyword>
<dbReference type="InterPro" id="IPR011910">
    <property type="entry name" value="RfaF"/>
</dbReference>
<dbReference type="InterPro" id="IPR002201">
    <property type="entry name" value="Glyco_trans_9"/>
</dbReference>
<dbReference type="CDD" id="cd03789">
    <property type="entry name" value="GT9_LPS_heptosyltransferase"/>
    <property type="match status" value="1"/>
</dbReference>
<comment type="catalytic activity">
    <reaction evidence="5">
        <text>an L-alpha-D-Hep-(1-&gt;5)-[alpha-Kdo-(2-&gt;4)]-alpha-Kdo-(2-&gt;6)-lipid A + ADP-L-glycero-beta-D-manno-heptose = an L-alpha-D-Hep-(1-&gt;3)-L-alpha-D-Hep-(1-&gt;5)-[alpha-Kdo-(2-&gt;4)]-alpha-Kdo-(2-&gt;6)-lipid A + ADP + H(+)</text>
        <dbReference type="Rhea" id="RHEA:74071"/>
        <dbReference type="ChEBI" id="CHEBI:15378"/>
        <dbReference type="ChEBI" id="CHEBI:61506"/>
        <dbReference type="ChEBI" id="CHEBI:193068"/>
        <dbReference type="ChEBI" id="CHEBI:193069"/>
        <dbReference type="ChEBI" id="CHEBI:456216"/>
        <dbReference type="EC" id="2.4.99.24"/>
    </reaction>
</comment>
<dbReference type="GO" id="GO:0009244">
    <property type="term" value="P:lipopolysaccharide core region biosynthetic process"/>
    <property type="evidence" value="ECO:0007669"/>
    <property type="project" value="TreeGrafter"/>
</dbReference>
<dbReference type="AlphaFoldDB" id="A0A5C0ZU35"/>
<reference evidence="6 7" key="1">
    <citation type="submission" date="2019-08" db="EMBL/GenBank/DDBJ databases">
        <title>Complete genome sequence of Kushneria sp. YCWA18, a halophilic phosphate-solubilizing bacterium isolated from Daqiao saltern in China.</title>
        <authorList>
            <person name="Du G.-X."/>
            <person name="Qu L.-Y."/>
        </authorList>
    </citation>
    <scope>NUCLEOTIDE SEQUENCE [LARGE SCALE GENOMIC DNA]</scope>
    <source>
        <strain evidence="6 7">YCWA18</strain>
    </source>
</reference>
<evidence type="ECO:0000256" key="4">
    <source>
        <dbReference type="ARBA" id="ARBA00044042"/>
    </source>
</evidence>
<keyword evidence="1" id="KW-0328">Glycosyltransferase</keyword>
<dbReference type="GO" id="GO:0008713">
    <property type="term" value="F:ADP-heptose-lipopolysaccharide heptosyltransferase activity"/>
    <property type="evidence" value="ECO:0007669"/>
    <property type="project" value="UniProtKB-EC"/>
</dbReference>
<dbReference type="GO" id="GO:0005829">
    <property type="term" value="C:cytosol"/>
    <property type="evidence" value="ECO:0007669"/>
    <property type="project" value="TreeGrafter"/>
</dbReference>
<dbReference type="NCBIfam" id="TIGR02195">
    <property type="entry name" value="heptsyl_trn_II"/>
    <property type="match status" value="1"/>
</dbReference>
<dbReference type="EMBL" id="CP043420">
    <property type="protein sequence ID" value="QEL09691.1"/>
    <property type="molecule type" value="Genomic_DNA"/>
</dbReference>
<dbReference type="PANTHER" id="PTHR30160:SF7">
    <property type="entry name" value="ADP-HEPTOSE--LPS HEPTOSYLTRANSFERASE 2"/>
    <property type="match status" value="1"/>
</dbReference>
<sequence>MGEAGILSPSAVRGERILVVGPAWVGDMVMAQSLFMVLRRRDPEAVIDVIGPKWSTPILERMPEVRRSITLDVGHGDVDLLSRWRLGRSLQGQYDRAIVLPRSWKSALVPFAAGVPHRTGFTGEQRYVLLNDRRQRNRDVLDQTVKRFVALGVPADESAPLPQVPHPQLTLNADSQRRLLSEHELHQPLIGLMPGAEYGPAKQWPLAYFRRVAQQMVDRGYQVVVLGGPKDRPAGDTISERLAGVVNLCGRTTLADAVDLLGCCEQVVTNDSGLMHVAAAVGTHLQAIYGSSSPRYTPPLTGRADIHWLELSCSPCFERTCPLGHTNCLNQLDPARVIARLSSES</sequence>
<proteinExistence type="inferred from homology"/>
<dbReference type="Gene3D" id="3.40.50.2000">
    <property type="entry name" value="Glycogen Phosphorylase B"/>
    <property type="match status" value="2"/>
</dbReference>
<dbReference type="SUPFAM" id="SSF53756">
    <property type="entry name" value="UDP-Glycosyltransferase/glycogen phosphorylase"/>
    <property type="match status" value="1"/>
</dbReference>
<organism evidence="6 7">
    <name type="scientific">Kushneria phosphatilytica</name>
    <dbReference type="NCBI Taxonomy" id="657387"/>
    <lineage>
        <taxon>Bacteria</taxon>
        <taxon>Pseudomonadati</taxon>
        <taxon>Pseudomonadota</taxon>
        <taxon>Gammaproteobacteria</taxon>
        <taxon>Oceanospirillales</taxon>
        <taxon>Halomonadaceae</taxon>
        <taxon>Kushneria</taxon>
    </lineage>
</organism>
<keyword evidence="2 6" id="KW-0808">Transferase</keyword>
<dbReference type="Pfam" id="PF01075">
    <property type="entry name" value="Glyco_transf_9"/>
    <property type="match status" value="1"/>
</dbReference>
<dbReference type="InterPro" id="IPR051199">
    <property type="entry name" value="LPS_LOS_Heptosyltrfase"/>
</dbReference>
<dbReference type="FunFam" id="3.40.50.2000:FF:000023">
    <property type="entry name" value="ADP-heptose--LPS heptosyltransferase II"/>
    <property type="match status" value="1"/>
</dbReference>
<evidence type="ECO:0000313" key="6">
    <source>
        <dbReference type="EMBL" id="QEL09691.1"/>
    </source>
</evidence>
<evidence type="ECO:0000256" key="1">
    <source>
        <dbReference type="ARBA" id="ARBA00022676"/>
    </source>
</evidence>
<dbReference type="Proteomes" id="UP000322553">
    <property type="component" value="Chromosome"/>
</dbReference>
<dbReference type="PANTHER" id="PTHR30160">
    <property type="entry name" value="TETRAACYLDISACCHARIDE 4'-KINASE-RELATED"/>
    <property type="match status" value="1"/>
</dbReference>
<accession>A0A5C0ZU35</accession>
<dbReference type="KEGG" id="kuy:FY550_00145"/>
<evidence type="ECO:0000256" key="3">
    <source>
        <dbReference type="ARBA" id="ARBA00043995"/>
    </source>
</evidence>
<name>A0A5C0ZU35_9GAMM</name>
<evidence type="ECO:0000256" key="2">
    <source>
        <dbReference type="ARBA" id="ARBA00022679"/>
    </source>
</evidence>
<evidence type="ECO:0000313" key="7">
    <source>
        <dbReference type="Proteomes" id="UP000322553"/>
    </source>
</evidence>
<evidence type="ECO:0000256" key="5">
    <source>
        <dbReference type="ARBA" id="ARBA00047503"/>
    </source>
</evidence>
<protein>
    <recommendedName>
        <fullName evidence="4">lipopolysaccharide heptosyltransferase II</fullName>
        <ecNumber evidence="4">2.4.99.24</ecNumber>
    </recommendedName>
</protein>